<reference evidence="1 2" key="1">
    <citation type="submission" date="2010-12" db="EMBL/GenBank/DDBJ databases">
        <title>The Genome Sequence of Clostridium symbiosum strain WAL-14163.</title>
        <authorList>
            <person name="Earl A."/>
            <person name="Ward D."/>
            <person name="Feldgarden M."/>
            <person name="Gevers D."/>
            <person name="Finegold S.M."/>
            <person name="Summanen P.H."/>
            <person name="Molitoris D.R."/>
            <person name="Vaisanen M.L."/>
            <person name="Daigneault M."/>
            <person name="Young S.K."/>
            <person name="Zeng Q."/>
            <person name="Gargeya S."/>
            <person name="Fitzgerald M."/>
            <person name="Haas B."/>
            <person name="Abouelleil A."/>
            <person name="Alvarado L."/>
            <person name="Arachchi H.M."/>
            <person name="Berlin A."/>
            <person name="Brown A."/>
            <person name="Chapman S.B."/>
            <person name="Chen Z."/>
            <person name="Dunbar C."/>
            <person name="Freedman E."/>
            <person name="Gearin G."/>
            <person name="Gellesch M."/>
            <person name="Goldberg J."/>
            <person name="Griggs A."/>
            <person name="Gujja S."/>
            <person name="Heilman E."/>
            <person name="Heiman D."/>
            <person name="Howarth C."/>
            <person name="Larson L."/>
            <person name="Lui A."/>
            <person name="MacDonald P.J.P."/>
            <person name="Mehta T."/>
            <person name="Montmayeur A."/>
            <person name="Murphy C."/>
            <person name="Neiman D."/>
            <person name="Pearson M."/>
            <person name="Priest M."/>
            <person name="Roberts A."/>
            <person name="Saif S."/>
            <person name="Shea T."/>
            <person name="Shenoy N."/>
            <person name="Sisk P."/>
            <person name="Stolte C."/>
            <person name="Sykes S."/>
            <person name="White J."/>
            <person name="Yandava C."/>
            <person name="Nusbaum C."/>
            <person name="Birren B."/>
        </authorList>
    </citation>
    <scope>NUCLEOTIDE SEQUENCE [LARGE SCALE GENOMIC DNA]</scope>
    <source>
        <strain evidence="1 2">WAL-14163</strain>
    </source>
</reference>
<dbReference type="STRING" id="1512.GCA_900049235_04629"/>
<organism evidence="1 2">
    <name type="scientific">Clostridium symbiosum (strain WAL-14163)</name>
    <dbReference type="NCBI Taxonomy" id="742740"/>
    <lineage>
        <taxon>Bacteria</taxon>
        <taxon>Bacillati</taxon>
        <taxon>Bacillota</taxon>
        <taxon>Clostridia</taxon>
        <taxon>Lachnospirales</taxon>
        <taxon>Lachnospiraceae</taxon>
        <taxon>Otoolea</taxon>
    </lineage>
</organism>
<proteinExistence type="predicted"/>
<gene>
    <name evidence="1" type="ORF">HMPREF9474_04286</name>
</gene>
<accession>E7GTP1</accession>
<sequence>MKAKTIEEIKKHLDLYEHYYPEIVVLCRNVAEYHWLKNKWKIDHSSHESYILKCLDKREEIVFFYDDDVAEGPSMHWQDIKWFDDINENRYIIVDIDLYKKWIAQQERRLK</sequence>
<dbReference type="EMBL" id="ADLQ01000099">
    <property type="protein sequence ID" value="EGA91853.1"/>
    <property type="molecule type" value="Genomic_DNA"/>
</dbReference>
<dbReference type="AlphaFoldDB" id="E7GTP1"/>
<dbReference type="HOGENOM" id="CLU_2154041_0_0_9"/>
<comment type="caution">
    <text evidence="1">The sequence shown here is derived from an EMBL/GenBank/DDBJ whole genome shotgun (WGS) entry which is preliminary data.</text>
</comment>
<protein>
    <submittedName>
        <fullName evidence="1">Uncharacterized protein</fullName>
    </submittedName>
</protein>
<name>E7GTP1_CLOS6</name>
<dbReference type="Proteomes" id="UP000002970">
    <property type="component" value="Unassembled WGS sequence"/>
</dbReference>
<evidence type="ECO:0000313" key="2">
    <source>
        <dbReference type="Proteomes" id="UP000002970"/>
    </source>
</evidence>
<dbReference type="RefSeq" id="WP_003504653.1">
    <property type="nucleotide sequence ID" value="NZ_GL834320.1"/>
</dbReference>
<keyword evidence="2" id="KW-1185">Reference proteome</keyword>
<evidence type="ECO:0000313" key="1">
    <source>
        <dbReference type="EMBL" id="EGA91853.1"/>
    </source>
</evidence>